<protein>
    <recommendedName>
        <fullName evidence="3">DUF5640 domain-containing protein</fullName>
    </recommendedName>
</protein>
<evidence type="ECO:0000313" key="2">
    <source>
        <dbReference type="Proteomes" id="UP001302978"/>
    </source>
</evidence>
<dbReference type="KEGG" id="mehf:MmiHf6_10270"/>
<evidence type="ECO:0008006" key="3">
    <source>
        <dbReference type="Google" id="ProtNLM"/>
    </source>
</evidence>
<reference evidence="1 2" key="1">
    <citation type="submission" date="2023-07" db="EMBL/GenBank/DDBJ databases">
        <title>Closed genoem sequence of Methanomicrococcus sp. Hf6.</title>
        <authorList>
            <person name="Poehlein A."/>
            <person name="Protasov E."/>
            <person name="Platt K."/>
            <person name="Reeh H."/>
            <person name="Daniel R."/>
            <person name="Brune A."/>
        </authorList>
    </citation>
    <scope>NUCLEOTIDE SEQUENCE [LARGE SCALE GENOMIC DNA]</scope>
    <source>
        <strain evidence="1 2">Hf6</strain>
    </source>
</reference>
<gene>
    <name evidence="1" type="ORF">MmiHf6_10270</name>
</gene>
<dbReference type="EMBL" id="CP131059">
    <property type="protein sequence ID" value="WNY23713.1"/>
    <property type="molecule type" value="Genomic_DNA"/>
</dbReference>
<name>A0AA96V0V1_9EURY</name>
<dbReference type="Proteomes" id="UP001302978">
    <property type="component" value="Chromosome"/>
</dbReference>
<proteinExistence type="predicted"/>
<dbReference type="AlphaFoldDB" id="A0AA96V0V1"/>
<dbReference type="GeneID" id="85195575"/>
<keyword evidence="2" id="KW-1185">Reference proteome</keyword>
<sequence length="107" mass="11855">MIFYKKPTTFFTVLLIAACLFSGCLSDPIIGSWSGTETETIIIFDSAKTYQVEIGLFKTSGEWEKSGDVYALYYDGIRVGTAEFEGNKLHVEFGSGLLSVSENFVKQ</sequence>
<organism evidence="1 2">
    <name type="scientific">Methanimicrococcus hongohii</name>
    <dbReference type="NCBI Taxonomy" id="3028295"/>
    <lineage>
        <taxon>Archaea</taxon>
        <taxon>Methanobacteriati</taxon>
        <taxon>Methanobacteriota</taxon>
        <taxon>Stenosarchaea group</taxon>
        <taxon>Methanomicrobia</taxon>
        <taxon>Methanosarcinales</taxon>
        <taxon>Methanosarcinaceae</taxon>
        <taxon>Methanimicrococcus</taxon>
    </lineage>
</organism>
<accession>A0AA96V0V1</accession>
<evidence type="ECO:0000313" key="1">
    <source>
        <dbReference type="EMBL" id="WNY23713.1"/>
    </source>
</evidence>
<dbReference type="PROSITE" id="PS51257">
    <property type="entry name" value="PROKAR_LIPOPROTEIN"/>
    <property type="match status" value="1"/>
</dbReference>
<dbReference type="RefSeq" id="WP_316556856.1">
    <property type="nucleotide sequence ID" value="NZ_CP131059.1"/>
</dbReference>